<evidence type="ECO:0000256" key="6">
    <source>
        <dbReference type="ARBA" id="ARBA00023027"/>
    </source>
</evidence>
<dbReference type="InterPro" id="IPR016205">
    <property type="entry name" value="Glycerol_DH"/>
</dbReference>
<keyword evidence="2" id="KW-0444">Lipid biosynthesis</keyword>
<evidence type="ECO:0000256" key="8">
    <source>
        <dbReference type="ARBA" id="ARBA00023209"/>
    </source>
</evidence>
<dbReference type="CDD" id="cd08175">
    <property type="entry name" value="G1PDH"/>
    <property type="match status" value="1"/>
</dbReference>
<accession>A0A2W1LGQ8</accession>
<keyword evidence="5" id="KW-0560">Oxidoreductase</keyword>
<dbReference type="SUPFAM" id="SSF56796">
    <property type="entry name" value="Dehydroquinate synthase-like"/>
    <property type="match status" value="1"/>
</dbReference>
<dbReference type="GO" id="GO:0046872">
    <property type="term" value="F:metal ion binding"/>
    <property type="evidence" value="ECO:0007669"/>
    <property type="project" value="UniProtKB-KW"/>
</dbReference>
<evidence type="ECO:0000256" key="3">
    <source>
        <dbReference type="ARBA" id="ARBA00022723"/>
    </source>
</evidence>
<evidence type="ECO:0000256" key="2">
    <source>
        <dbReference type="ARBA" id="ARBA00022516"/>
    </source>
</evidence>
<sequence length="406" mass="44342">MIERVNRLVAEDKGGWHYHTVTLDEIVVESGALSRVPAYIQNHGYNRVIIVADDNTARAAGNELVELLVEAGVANKQVMVKPNAIGDVVADEQTIIQVMLEIDHETTDLIVAAGSGTIHDVVRFIAYKMNKPFLSVPTAPSVDGFNSKGAPLIIRGDKITIAASSPVAIFADLDILTKAPAALVAAGFGDMLGKYTSLFDWNFGRIAAGEPHSRLAESITKDALEQCVRQAESIARRDAEGIRSLMNSLIESGLAMLILGVSHPASGAEHHLSHYWEMEYLRLGRKQLLHGAKVGVACTIISELYHRLADEGWLGQALESDPADHEAFQAIHEHREEIEAAIRAIPAPDQLKQLLRTVGGFTEPLQLGVDSELLSRSLRGAHHIRPNRFTLLRAYNKSMQPSKVMV</sequence>
<dbReference type="GO" id="GO:0008654">
    <property type="term" value="P:phospholipid biosynthetic process"/>
    <property type="evidence" value="ECO:0007669"/>
    <property type="project" value="UniProtKB-KW"/>
</dbReference>
<gene>
    <name evidence="10" type="ORF">DNH61_19460</name>
</gene>
<evidence type="ECO:0000313" key="11">
    <source>
        <dbReference type="Proteomes" id="UP000249522"/>
    </source>
</evidence>
<comment type="caution">
    <text evidence="10">The sequence shown here is derived from an EMBL/GenBank/DDBJ whole genome shotgun (WGS) entry which is preliminary data.</text>
</comment>
<reference evidence="10 11" key="1">
    <citation type="submission" date="2018-06" db="EMBL/GenBank/DDBJ databases">
        <title>Paenibacillus imtechensis sp. nov.</title>
        <authorList>
            <person name="Pinnaka A.K."/>
            <person name="Singh H."/>
            <person name="Kaur M."/>
        </authorList>
    </citation>
    <scope>NUCLEOTIDE SEQUENCE [LARGE SCALE GENOMIC DNA]</scope>
    <source>
        <strain evidence="10 11">SMB1</strain>
    </source>
</reference>
<evidence type="ECO:0000256" key="1">
    <source>
        <dbReference type="ARBA" id="ARBA00022490"/>
    </source>
</evidence>
<evidence type="ECO:0000313" key="10">
    <source>
        <dbReference type="EMBL" id="PZD94232.1"/>
    </source>
</evidence>
<proteinExistence type="predicted"/>
<dbReference type="Gene3D" id="1.20.1090.10">
    <property type="entry name" value="Dehydroquinate synthase-like - alpha domain"/>
    <property type="match status" value="1"/>
</dbReference>
<evidence type="ECO:0000256" key="5">
    <source>
        <dbReference type="ARBA" id="ARBA00023002"/>
    </source>
</evidence>
<name>A0A2W1LGQ8_9BACL</name>
<keyword evidence="11" id="KW-1185">Reference proteome</keyword>
<evidence type="ECO:0000256" key="4">
    <source>
        <dbReference type="ARBA" id="ARBA00022857"/>
    </source>
</evidence>
<keyword evidence="7" id="KW-0443">Lipid metabolism</keyword>
<dbReference type="Gene3D" id="3.40.50.1970">
    <property type="match status" value="1"/>
</dbReference>
<evidence type="ECO:0000256" key="9">
    <source>
        <dbReference type="ARBA" id="ARBA00023264"/>
    </source>
</evidence>
<dbReference type="EMBL" id="QKRB01000054">
    <property type="protein sequence ID" value="PZD94232.1"/>
    <property type="molecule type" value="Genomic_DNA"/>
</dbReference>
<dbReference type="InterPro" id="IPR032837">
    <property type="entry name" value="G1PDH"/>
</dbReference>
<dbReference type="PANTHER" id="PTHR43616:SF5">
    <property type="entry name" value="GLYCEROL DEHYDROGENASE 1"/>
    <property type="match status" value="1"/>
</dbReference>
<keyword evidence="9" id="KW-1208">Phospholipid metabolism</keyword>
<dbReference type="Pfam" id="PF13685">
    <property type="entry name" value="Fe-ADH_2"/>
    <property type="match status" value="1"/>
</dbReference>
<keyword evidence="8" id="KW-0594">Phospholipid biosynthesis</keyword>
<dbReference type="Proteomes" id="UP000249522">
    <property type="component" value="Unassembled WGS sequence"/>
</dbReference>
<evidence type="ECO:0000256" key="7">
    <source>
        <dbReference type="ARBA" id="ARBA00023098"/>
    </source>
</evidence>
<protein>
    <submittedName>
        <fullName evidence="10">sn-glycerol-1-phosphate dehydrogenase</fullName>
    </submittedName>
</protein>
<keyword evidence="4" id="KW-0521">NADP</keyword>
<keyword evidence="6" id="KW-0520">NAD</keyword>
<organism evidence="10 11">
    <name type="scientific">Paenibacillus sambharensis</name>
    <dbReference type="NCBI Taxonomy" id="1803190"/>
    <lineage>
        <taxon>Bacteria</taxon>
        <taxon>Bacillati</taxon>
        <taxon>Bacillota</taxon>
        <taxon>Bacilli</taxon>
        <taxon>Bacillales</taxon>
        <taxon>Paenibacillaceae</taxon>
        <taxon>Paenibacillus</taxon>
    </lineage>
</organism>
<dbReference type="AlphaFoldDB" id="A0A2W1LGQ8"/>
<dbReference type="OrthoDB" id="9763580at2"/>
<dbReference type="GO" id="GO:0016614">
    <property type="term" value="F:oxidoreductase activity, acting on CH-OH group of donors"/>
    <property type="evidence" value="ECO:0007669"/>
    <property type="project" value="InterPro"/>
</dbReference>
<keyword evidence="3" id="KW-0479">Metal-binding</keyword>
<dbReference type="PANTHER" id="PTHR43616">
    <property type="entry name" value="GLYCEROL DEHYDROGENASE"/>
    <property type="match status" value="1"/>
</dbReference>
<keyword evidence="1" id="KW-0963">Cytoplasm</keyword>